<protein>
    <recommendedName>
        <fullName evidence="2">Ribonuclease H2 subunit B</fullName>
    </recommendedName>
    <alternativeName>
        <fullName evidence="5">Ribonuclease HI subunit B</fullName>
    </alternativeName>
</protein>
<evidence type="ECO:0000256" key="1">
    <source>
        <dbReference type="ARBA" id="ARBA00004123"/>
    </source>
</evidence>
<dbReference type="Pfam" id="PF17745">
    <property type="entry name" value="Ydr279_N"/>
    <property type="match status" value="1"/>
</dbReference>
<feature type="region of interest" description="Disordered" evidence="6">
    <location>
        <begin position="360"/>
        <end position="427"/>
    </location>
</feature>
<feature type="region of interest" description="Disordered" evidence="6">
    <location>
        <begin position="1"/>
        <end position="31"/>
    </location>
</feature>
<gene>
    <name evidence="9" type="ORF">PENARI_c008G06780</name>
</gene>
<dbReference type="GO" id="GO:0006401">
    <property type="term" value="P:RNA catabolic process"/>
    <property type="evidence" value="ECO:0007669"/>
    <property type="project" value="TreeGrafter"/>
</dbReference>
<dbReference type="GO" id="GO:0032299">
    <property type="term" value="C:ribonuclease H2 complex"/>
    <property type="evidence" value="ECO:0007669"/>
    <property type="project" value="InterPro"/>
</dbReference>
<dbReference type="OrthoDB" id="29098at2759"/>
<evidence type="ECO:0000259" key="8">
    <source>
        <dbReference type="Pfam" id="PF17745"/>
    </source>
</evidence>
<evidence type="ECO:0000256" key="5">
    <source>
        <dbReference type="ARBA" id="ARBA00033464"/>
    </source>
</evidence>
<evidence type="ECO:0000259" key="7">
    <source>
        <dbReference type="Pfam" id="PF09468"/>
    </source>
</evidence>
<feature type="compositionally biased region" description="Basic and acidic residues" evidence="6">
    <location>
        <begin position="385"/>
        <end position="395"/>
    </location>
</feature>
<dbReference type="InterPro" id="IPR040456">
    <property type="entry name" value="RNase_H2_suB"/>
</dbReference>
<feature type="domain" description="Ribonuclease H2 subunit B wHTH" evidence="7">
    <location>
        <begin position="127"/>
        <end position="325"/>
    </location>
</feature>
<feature type="compositionally biased region" description="Basic and acidic residues" evidence="6">
    <location>
        <begin position="238"/>
        <end position="262"/>
    </location>
</feature>
<comment type="subcellular location">
    <subcellularLocation>
        <location evidence="1">Nucleus</location>
    </subcellularLocation>
</comment>
<evidence type="ECO:0000256" key="6">
    <source>
        <dbReference type="SAM" id="MobiDB-lite"/>
    </source>
</evidence>
<comment type="caution">
    <text evidence="9">The sequence shown here is derived from an EMBL/GenBank/DDBJ whole genome shotgun (WGS) entry which is preliminary data.</text>
</comment>
<organism evidence="9 10">
    <name type="scientific">Penicillium arizonense</name>
    <dbReference type="NCBI Taxonomy" id="1835702"/>
    <lineage>
        <taxon>Eukaryota</taxon>
        <taxon>Fungi</taxon>
        <taxon>Dikarya</taxon>
        <taxon>Ascomycota</taxon>
        <taxon>Pezizomycotina</taxon>
        <taxon>Eurotiomycetes</taxon>
        <taxon>Eurotiomycetidae</taxon>
        <taxon>Eurotiales</taxon>
        <taxon>Aspergillaceae</taxon>
        <taxon>Penicillium</taxon>
    </lineage>
</organism>
<feature type="compositionally biased region" description="Polar residues" evidence="6">
    <location>
        <begin position="263"/>
        <end position="275"/>
    </location>
</feature>
<sequence>MKTRSAPMKGKKSEETTEQSQSKALVSEKPSKTFILPSASDNARLLTLPQPQSGELSRYFFCPERGVYEFTVVAPPAHMARSILFTPQTHRCTSDSEEKNDNDEPSVKPTITKIAELLVATPIDAMFFMVPLLAPSSKAGQSLFQPLDDIIDSNDDMPKHLRQVLYDETFRSSLLARVEAVCDTVEAGDEKMFRFNETKLVKELIAKAERMADRGLPVSLEERFIRQALATPLMSVKREDVVTSQEPPKDGDSASKSEERQDSPSTVATNDTPSVATPAGESTPVPQPPGTDSTALDHVTRLLRISTALSYMKESYLPDAMAARLDEILASAESPLDLKPLKDRLKEIAELRAQAMASRNMSDFTRKRGLDDEEEDVRAEKKRRKDEEEKKKKAAESQAVKNLKKVNTSGMQKMSAFFAKAPPKKKT</sequence>
<evidence type="ECO:0000256" key="3">
    <source>
        <dbReference type="ARBA" id="ARBA00023242"/>
    </source>
</evidence>
<dbReference type="STRING" id="1835702.A0A1F5LJE6"/>
<dbReference type="PANTHER" id="PTHR13383">
    <property type="entry name" value="RIBONUCLEASE H2 SUBUNIT B"/>
    <property type="match status" value="1"/>
</dbReference>
<dbReference type="CDD" id="cd09270">
    <property type="entry name" value="RNase_H2-B"/>
    <property type="match status" value="1"/>
</dbReference>
<reference evidence="9 10" key="1">
    <citation type="journal article" date="2016" name="Sci. Rep.">
        <title>Penicillium arizonense, a new, genome sequenced fungal species, reveals a high chemical diversity in secreted metabolites.</title>
        <authorList>
            <person name="Grijseels S."/>
            <person name="Nielsen J.C."/>
            <person name="Randelovic M."/>
            <person name="Nielsen J."/>
            <person name="Nielsen K.F."/>
            <person name="Workman M."/>
            <person name="Frisvad J.C."/>
        </authorList>
    </citation>
    <scope>NUCLEOTIDE SEQUENCE [LARGE SCALE GENOMIC DNA]</scope>
    <source>
        <strain evidence="9 10">CBS 141311</strain>
    </source>
</reference>
<comment type="function">
    <text evidence="4">Non catalytic subunit of RNase H2, an endonuclease that specifically degrades the RNA of RNA:DNA hybrids. Participates in DNA replication, possibly by mediating the removal of lagging-strand Okazaki fragment RNA primers during DNA replication. Mediates the excision of single ribonucleotides from DNA:RNA duplexes.</text>
</comment>
<keyword evidence="3" id="KW-0539">Nucleus</keyword>
<name>A0A1F5LJE6_PENAI</name>
<evidence type="ECO:0000256" key="4">
    <source>
        <dbReference type="ARBA" id="ARBA00024778"/>
    </source>
</evidence>
<dbReference type="InterPro" id="IPR041195">
    <property type="entry name" value="Rnh202_N"/>
</dbReference>
<dbReference type="Gene3D" id="1.10.20.120">
    <property type="match status" value="1"/>
</dbReference>
<dbReference type="AlphaFoldDB" id="A0A1F5LJE6"/>
<accession>A0A1F5LJE6</accession>
<feature type="region of interest" description="Disordered" evidence="6">
    <location>
        <begin position="238"/>
        <end position="296"/>
    </location>
</feature>
<evidence type="ECO:0000256" key="2">
    <source>
        <dbReference type="ARBA" id="ARBA00019062"/>
    </source>
</evidence>
<dbReference type="PANTHER" id="PTHR13383:SF11">
    <property type="entry name" value="RIBONUCLEASE H2 SUBUNIT B"/>
    <property type="match status" value="1"/>
</dbReference>
<keyword evidence="10" id="KW-1185">Reference proteome</keyword>
<evidence type="ECO:0000313" key="9">
    <source>
        <dbReference type="EMBL" id="OGE53333.1"/>
    </source>
</evidence>
<dbReference type="Proteomes" id="UP000177622">
    <property type="component" value="Unassembled WGS sequence"/>
</dbReference>
<dbReference type="GeneID" id="34576227"/>
<dbReference type="GO" id="GO:0005654">
    <property type="term" value="C:nucleoplasm"/>
    <property type="evidence" value="ECO:0007669"/>
    <property type="project" value="TreeGrafter"/>
</dbReference>
<dbReference type="Pfam" id="PF09468">
    <property type="entry name" value="RNase_H2-Ydr279"/>
    <property type="match status" value="1"/>
</dbReference>
<evidence type="ECO:0000313" key="10">
    <source>
        <dbReference type="Proteomes" id="UP000177622"/>
    </source>
</evidence>
<feature type="domain" description="Rnh202 triple barrel" evidence="8">
    <location>
        <begin position="35"/>
        <end position="124"/>
    </location>
</feature>
<proteinExistence type="predicted"/>
<dbReference type="RefSeq" id="XP_022488771.1">
    <property type="nucleotide sequence ID" value="XM_022631493.1"/>
</dbReference>
<dbReference type="EMBL" id="LXJU01000008">
    <property type="protein sequence ID" value="OGE53333.1"/>
    <property type="molecule type" value="Genomic_DNA"/>
</dbReference>
<dbReference type="InterPro" id="IPR019024">
    <property type="entry name" value="RNase_H2_suB_wHTH"/>
</dbReference>